<dbReference type="Pfam" id="PF04095">
    <property type="entry name" value="NAPRTase"/>
    <property type="match status" value="1"/>
</dbReference>
<keyword evidence="10" id="KW-1185">Reference proteome</keyword>
<sequence length="113" mass="12547">MAHEFLQAFQALDVRLRDFQKAALETWVQEYRGDLGIALTDVVVSFGIGTNLTNDMGQTPLNIVLKLVECNGQSVAKISDSPGKTMTDNDTFLAYLRQVFEIPEVVEAVKIDI</sequence>
<evidence type="ECO:0000256" key="7">
    <source>
        <dbReference type="ARBA" id="ARBA00048668"/>
    </source>
</evidence>
<dbReference type="Gene3D" id="3.20.140.10">
    <property type="entry name" value="nicotinate phosphoribosyltransferase"/>
    <property type="match status" value="2"/>
</dbReference>
<evidence type="ECO:0000259" key="8">
    <source>
        <dbReference type="Pfam" id="PF04095"/>
    </source>
</evidence>
<dbReference type="SUPFAM" id="SSF51690">
    <property type="entry name" value="Nicotinate/Quinolinate PRTase C-terminal domain-like"/>
    <property type="match status" value="1"/>
</dbReference>
<evidence type="ECO:0000313" key="9">
    <source>
        <dbReference type="EMBL" id="CAD7636509.1"/>
    </source>
</evidence>
<proteinExistence type="inferred from homology"/>
<dbReference type="PANTHER" id="PTHR11098">
    <property type="entry name" value="NICOTINATE PHOSPHORIBOSYLTRANSFERASE"/>
    <property type="match status" value="1"/>
</dbReference>
<dbReference type="EMBL" id="CAJPVJ010000008">
    <property type="protein sequence ID" value="CAG2157439.1"/>
    <property type="molecule type" value="Genomic_DNA"/>
</dbReference>
<evidence type="ECO:0000313" key="10">
    <source>
        <dbReference type="Proteomes" id="UP000728032"/>
    </source>
</evidence>
<comment type="similarity">
    <text evidence="2">Belongs to the NAPRTase family.</text>
</comment>
<evidence type="ECO:0000256" key="5">
    <source>
        <dbReference type="ARBA" id="ARBA00022598"/>
    </source>
</evidence>
<evidence type="ECO:0000256" key="2">
    <source>
        <dbReference type="ARBA" id="ARBA00010897"/>
    </source>
</evidence>
<feature type="domain" description="Nicotinate/nicotinamide phosphoribosyltransferase" evidence="8">
    <location>
        <begin position="44"/>
        <end position="104"/>
    </location>
</feature>
<gene>
    <name evidence="9" type="ORF">ONB1V03_LOCUS233</name>
</gene>
<dbReference type="InterPro" id="IPR036068">
    <property type="entry name" value="Nicotinate_pribotase-like_C"/>
</dbReference>
<keyword evidence="5" id="KW-0436">Ligase</keyword>
<dbReference type="Proteomes" id="UP000728032">
    <property type="component" value="Unassembled WGS sequence"/>
</dbReference>
<protein>
    <recommendedName>
        <fullName evidence="3">nicotinate phosphoribosyltransferase</fullName>
        <ecNumber evidence="3">6.3.4.21</ecNumber>
    </recommendedName>
</protein>
<evidence type="ECO:0000256" key="3">
    <source>
        <dbReference type="ARBA" id="ARBA00013236"/>
    </source>
</evidence>
<dbReference type="InterPro" id="IPR007229">
    <property type="entry name" value="Nic_PRibTrfase-Fam"/>
</dbReference>
<dbReference type="InterPro" id="IPR041525">
    <property type="entry name" value="N/Namide_PRibTrfase"/>
</dbReference>
<keyword evidence="4" id="KW-0597">Phosphoprotein</keyword>
<dbReference type="GO" id="GO:0034355">
    <property type="term" value="P:NAD+ biosynthetic process via the salvage pathway"/>
    <property type="evidence" value="ECO:0007669"/>
    <property type="project" value="TreeGrafter"/>
</dbReference>
<dbReference type="GO" id="GO:0005829">
    <property type="term" value="C:cytosol"/>
    <property type="evidence" value="ECO:0007669"/>
    <property type="project" value="TreeGrafter"/>
</dbReference>
<dbReference type="OrthoDB" id="8300672at2759"/>
<dbReference type="GO" id="GO:0004516">
    <property type="term" value="F:nicotinate phosphoribosyltransferase activity"/>
    <property type="evidence" value="ECO:0007669"/>
    <property type="project" value="UniProtKB-EC"/>
</dbReference>
<name>A0A7R9Q8P3_9ACAR</name>
<evidence type="ECO:0000256" key="4">
    <source>
        <dbReference type="ARBA" id="ARBA00022553"/>
    </source>
</evidence>
<dbReference type="UniPathway" id="UPA00253">
    <property type="reaction ID" value="UER00457"/>
</dbReference>
<organism evidence="9">
    <name type="scientific">Oppiella nova</name>
    <dbReference type="NCBI Taxonomy" id="334625"/>
    <lineage>
        <taxon>Eukaryota</taxon>
        <taxon>Metazoa</taxon>
        <taxon>Ecdysozoa</taxon>
        <taxon>Arthropoda</taxon>
        <taxon>Chelicerata</taxon>
        <taxon>Arachnida</taxon>
        <taxon>Acari</taxon>
        <taxon>Acariformes</taxon>
        <taxon>Sarcoptiformes</taxon>
        <taxon>Oribatida</taxon>
        <taxon>Brachypylina</taxon>
        <taxon>Oppioidea</taxon>
        <taxon>Oppiidae</taxon>
        <taxon>Oppiella</taxon>
    </lineage>
</organism>
<comment type="pathway">
    <text evidence="1">Cofactor biosynthesis; NAD(+) biosynthesis; nicotinate D-ribonucleotide from nicotinate: step 1/1.</text>
</comment>
<evidence type="ECO:0000256" key="6">
    <source>
        <dbReference type="ARBA" id="ARBA00022642"/>
    </source>
</evidence>
<dbReference type="AlphaFoldDB" id="A0A7R9Q8P3"/>
<dbReference type="EC" id="6.3.4.21" evidence="3"/>
<accession>A0A7R9Q8P3</accession>
<dbReference type="PANTHER" id="PTHR11098:SF1">
    <property type="entry name" value="NICOTINATE PHOSPHORIBOSYLTRANSFERASE"/>
    <property type="match status" value="1"/>
</dbReference>
<dbReference type="EMBL" id="OC914833">
    <property type="protein sequence ID" value="CAD7636509.1"/>
    <property type="molecule type" value="Genomic_DNA"/>
</dbReference>
<keyword evidence="6" id="KW-0662">Pyridine nucleotide biosynthesis</keyword>
<reference evidence="9" key="1">
    <citation type="submission" date="2020-11" db="EMBL/GenBank/DDBJ databases">
        <authorList>
            <person name="Tran Van P."/>
        </authorList>
    </citation>
    <scope>NUCLEOTIDE SEQUENCE</scope>
</reference>
<comment type="catalytic activity">
    <reaction evidence="7">
        <text>5-phospho-alpha-D-ribose 1-diphosphate + nicotinate + ATP + H2O = nicotinate beta-D-ribonucleotide + ADP + phosphate + diphosphate</text>
        <dbReference type="Rhea" id="RHEA:36163"/>
        <dbReference type="ChEBI" id="CHEBI:15377"/>
        <dbReference type="ChEBI" id="CHEBI:30616"/>
        <dbReference type="ChEBI" id="CHEBI:32544"/>
        <dbReference type="ChEBI" id="CHEBI:33019"/>
        <dbReference type="ChEBI" id="CHEBI:43474"/>
        <dbReference type="ChEBI" id="CHEBI:57502"/>
        <dbReference type="ChEBI" id="CHEBI:58017"/>
        <dbReference type="ChEBI" id="CHEBI:456216"/>
        <dbReference type="EC" id="6.3.4.21"/>
    </reaction>
</comment>
<evidence type="ECO:0000256" key="1">
    <source>
        <dbReference type="ARBA" id="ARBA00004952"/>
    </source>
</evidence>